<dbReference type="SMART" id="SM00100">
    <property type="entry name" value="cNMP"/>
    <property type="match status" value="1"/>
</dbReference>
<dbReference type="AlphaFoldDB" id="A0A1G9FAA7"/>
<dbReference type="Gene3D" id="2.60.120.10">
    <property type="entry name" value="Jelly Rolls"/>
    <property type="match status" value="1"/>
</dbReference>
<evidence type="ECO:0000259" key="1">
    <source>
        <dbReference type="PROSITE" id="PS50042"/>
    </source>
</evidence>
<keyword evidence="3" id="KW-1185">Reference proteome</keyword>
<dbReference type="Proteomes" id="UP000198510">
    <property type="component" value="Unassembled WGS sequence"/>
</dbReference>
<dbReference type="RefSeq" id="WP_089681707.1">
    <property type="nucleotide sequence ID" value="NZ_FNFO01000003.1"/>
</dbReference>
<dbReference type="PROSITE" id="PS50042">
    <property type="entry name" value="CNMP_BINDING_3"/>
    <property type="match status" value="1"/>
</dbReference>
<dbReference type="Pfam" id="PF00027">
    <property type="entry name" value="cNMP_binding"/>
    <property type="match status" value="1"/>
</dbReference>
<reference evidence="2 3" key="1">
    <citation type="submission" date="2016-10" db="EMBL/GenBank/DDBJ databases">
        <authorList>
            <person name="de Groot N.N."/>
        </authorList>
    </citation>
    <scope>NUCLEOTIDE SEQUENCE [LARGE SCALE GENOMIC DNA]</scope>
    <source>
        <strain evidence="2 3">DSM 25186</strain>
    </source>
</reference>
<protein>
    <submittedName>
        <fullName evidence="2">cAMP-binding domain of CRP or a regulatory subunit of cAMP-dependent protein kinases</fullName>
    </submittedName>
</protein>
<dbReference type="GO" id="GO:0016301">
    <property type="term" value="F:kinase activity"/>
    <property type="evidence" value="ECO:0007669"/>
    <property type="project" value="UniProtKB-KW"/>
</dbReference>
<dbReference type="InterPro" id="IPR014710">
    <property type="entry name" value="RmlC-like_jellyroll"/>
</dbReference>
<sequence length="190" mass="21804">MEQESSALFSIPLTEAEAQAINECIPIRTFEKGTVLLREGQVATDAYFILRGCIRSYYLLDGDEKTTAFYTEEQSCASLDSYTNRAPATHYLACVEETTVLVLNYEKEQELIRRYPKFESLCRVAVEQDFGKTQEQLARFITSSPEQRYRALLDSRPDLLQRVPQYHLASYLGVTPESLSRIRKRILLKG</sequence>
<evidence type="ECO:0000313" key="3">
    <source>
        <dbReference type="Proteomes" id="UP000198510"/>
    </source>
</evidence>
<keyword evidence="2" id="KW-0418">Kinase</keyword>
<dbReference type="SUPFAM" id="SSF51206">
    <property type="entry name" value="cAMP-binding domain-like"/>
    <property type="match status" value="1"/>
</dbReference>
<evidence type="ECO:0000313" key="2">
    <source>
        <dbReference type="EMBL" id="SDK85337.1"/>
    </source>
</evidence>
<dbReference type="InterPro" id="IPR018490">
    <property type="entry name" value="cNMP-bd_dom_sf"/>
</dbReference>
<dbReference type="OrthoDB" id="663011at2"/>
<dbReference type="STRING" id="1075417.SAMN05421823_103721"/>
<proteinExistence type="predicted"/>
<gene>
    <name evidence="2" type="ORF">SAMN05421823_103721</name>
</gene>
<dbReference type="EMBL" id="FNFO01000003">
    <property type="protein sequence ID" value="SDK85337.1"/>
    <property type="molecule type" value="Genomic_DNA"/>
</dbReference>
<name>A0A1G9FAA7_9BACT</name>
<feature type="domain" description="Cyclic nucleotide-binding" evidence="1">
    <location>
        <begin position="9"/>
        <end position="112"/>
    </location>
</feature>
<keyword evidence="2" id="KW-0808">Transferase</keyword>
<dbReference type="CDD" id="cd00038">
    <property type="entry name" value="CAP_ED"/>
    <property type="match status" value="1"/>
</dbReference>
<dbReference type="InterPro" id="IPR000595">
    <property type="entry name" value="cNMP-bd_dom"/>
</dbReference>
<accession>A0A1G9FAA7</accession>
<organism evidence="2 3">
    <name type="scientific">Catalinimonas alkaloidigena</name>
    <dbReference type="NCBI Taxonomy" id="1075417"/>
    <lineage>
        <taxon>Bacteria</taxon>
        <taxon>Pseudomonadati</taxon>
        <taxon>Bacteroidota</taxon>
        <taxon>Cytophagia</taxon>
        <taxon>Cytophagales</taxon>
        <taxon>Catalimonadaceae</taxon>
        <taxon>Catalinimonas</taxon>
    </lineage>
</organism>